<evidence type="ECO:0000256" key="5">
    <source>
        <dbReference type="ARBA" id="ARBA00023224"/>
    </source>
</evidence>
<evidence type="ECO:0000256" key="1">
    <source>
        <dbReference type="ARBA" id="ARBA00004651"/>
    </source>
</evidence>
<keyword evidence="5" id="KW-0807">Transducer</keyword>
<dbReference type="InterPro" id="IPR032675">
    <property type="entry name" value="LRR_dom_sf"/>
</dbReference>
<organism evidence="7 8">
    <name type="scientific">Acanthoscelides obtectus</name>
    <name type="common">Bean weevil</name>
    <name type="synonym">Bruchus obtectus</name>
    <dbReference type="NCBI Taxonomy" id="200917"/>
    <lineage>
        <taxon>Eukaryota</taxon>
        <taxon>Metazoa</taxon>
        <taxon>Ecdysozoa</taxon>
        <taxon>Arthropoda</taxon>
        <taxon>Hexapoda</taxon>
        <taxon>Insecta</taxon>
        <taxon>Pterygota</taxon>
        <taxon>Neoptera</taxon>
        <taxon>Endopterygota</taxon>
        <taxon>Coleoptera</taxon>
        <taxon>Polyphaga</taxon>
        <taxon>Cucujiformia</taxon>
        <taxon>Chrysomeloidea</taxon>
        <taxon>Chrysomelidae</taxon>
        <taxon>Bruchinae</taxon>
        <taxon>Bruchini</taxon>
        <taxon>Acanthoscelides</taxon>
    </lineage>
</organism>
<proteinExistence type="predicted"/>
<dbReference type="PANTHER" id="PTHR24372:SF74">
    <property type="entry name" value="LP13728P"/>
    <property type="match status" value="1"/>
</dbReference>
<keyword evidence="4" id="KW-0675">Receptor</keyword>
<keyword evidence="3" id="KW-0297">G-protein coupled receptor</keyword>
<evidence type="ECO:0000256" key="3">
    <source>
        <dbReference type="ARBA" id="ARBA00023040"/>
    </source>
</evidence>
<evidence type="ECO:0000313" key="8">
    <source>
        <dbReference type="Proteomes" id="UP001152888"/>
    </source>
</evidence>
<name>A0A9P0Q062_ACAOB</name>
<dbReference type="GO" id="GO:0008528">
    <property type="term" value="F:G protein-coupled peptide receptor activity"/>
    <property type="evidence" value="ECO:0007669"/>
    <property type="project" value="TreeGrafter"/>
</dbReference>
<evidence type="ECO:0000313" key="7">
    <source>
        <dbReference type="EMBL" id="CAH2003749.1"/>
    </source>
</evidence>
<gene>
    <name evidence="7" type="ORF">ACAOBT_LOCUS27600</name>
</gene>
<dbReference type="GO" id="GO:0007189">
    <property type="term" value="P:adenylate cyclase-activating G protein-coupled receptor signaling pathway"/>
    <property type="evidence" value="ECO:0007669"/>
    <property type="project" value="TreeGrafter"/>
</dbReference>
<comment type="subcellular location">
    <subcellularLocation>
        <location evidence="1">Cell membrane</location>
        <topology evidence="1">Multi-pass membrane protein</topology>
    </subcellularLocation>
</comment>
<dbReference type="InterPro" id="IPR001611">
    <property type="entry name" value="Leu-rich_rpt"/>
</dbReference>
<evidence type="ECO:0000256" key="6">
    <source>
        <dbReference type="SAM" id="MobiDB-lite"/>
    </source>
</evidence>
<dbReference type="OrthoDB" id="5981530at2759"/>
<sequence>MRLINSRQKHHLGISELLDTRNHVHRVRVRVVCVSVRQSVGVCVFAKIIAGRKDMRYMLLCIVVMNIDYTNMEVLKERSKCEIGSEVHCYGKEITYIPTDLPRNLTKLVITEANIEYISKEWLDPYRPHLRDITLSNLLYLRDIEQGTFANIPNLRTLYISHAPRLKYLSGLLKGVTSSTFYSLRIVFTGLVEVPELHHLTENNTMFLLDLDHNEIERLPRNSIRIVAEQVTINFNSRLVVIEDHAFNGSEIAELSMHSNYKLTEINELAFKGLKSLRILDLSQSAIKKLPTEGLEDLETLKIEDTPTMQTIPSIYDLKNLRAAKLTHSFHCCAFRYPAQHDPERHAQYEENMKKICEELRKYKIGHKSARKKRSISKTRVYAGELRLDTLKEDNADWSLNSVHQQKYNHQKNEDEDDFFNLDSSEESEEEEELGIFHSKPTEVNSTQTDPHCGRISFQLVNPWDARSGMHARPQRAKSMRRHHGS</sequence>
<accession>A0A9P0Q062</accession>
<evidence type="ECO:0000256" key="2">
    <source>
        <dbReference type="ARBA" id="ARBA00022475"/>
    </source>
</evidence>
<protein>
    <submittedName>
        <fullName evidence="7">Uncharacterized protein</fullName>
    </submittedName>
</protein>
<comment type="caution">
    <text evidence="7">The sequence shown here is derived from an EMBL/GenBank/DDBJ whole genome shotgun (WGS) entry which is preliminary data.</text>
</comment>
<dbReference type="GO" id="GO:0005886">
    <property type="term" value="C:plasma membrane"/>
    <property type="evidence" value="ECO:0007669"/>
    <property type="project" value="UniProtKB-SubCell"/>
</dbReference>
<dbReference type="Gene3D" id="3.80.10.10">
    <property type="entry name" value="Ribonuclease Inhibitor"/>
    <property type="match status" value="1"/>
</dbReference>
<feature type="compositionally biased region" description="Basic residues" evidence="6">
    <location>
        <begin position="473"/>
        <end position="486"/>
    </location>
</feature>
<dbReference type="EMBL" id="CAKOFQ010007555">
    <property type="protein sequence ID" value="CAH2003749.1"/>
    <property type="molecule type" value="Genomic_DNA"/>
</dbReference>
<evidence type="ECO:0000256" key="4">
    <source>
        <dbReference type="ARBA" id="ARBA00023170"/>
    </source>
</evidence>
<keyword evidence="2" id="KW-1003">Cell membrane</keyword>
<feature type="region of interest" description="Disordered" evidence="6">
    <location>
        <begin position="430"/>
        <end position="486"/>
    </location>
</feature>
<keyword evidence="8" id="KW-1185">Reference proteome</keyword>
<reference evidence="7" key="1">
    <citation type="submission" date="2022-03" db="EMBL/GenBank/DDBJ databases">
        <authorList>
            <person name="Sayadi A."/>
        </authorList>
    </citation>
    <scope>NUCLEOTIDE SEQUENCE</scope>
</reference>
<dbReference type="Pfam" id="PF13855">
    <property type="entry name" value="LRR_8"/>
    <property type="match status" value="1"/>
</dbReference>
<dbReference type="PANTHER" id="PTHR24372">
    <property type="entry name" value="GLYCOPROTEIN HORMONE RECEPTOR"/>
    <property type="match status" value="1"/>
</dbReference>
<dbReference type="GO" id="GO:0009755">
    <property type="term" value="P:hormone-mediated signaling pathway"/>
    <property type="evidence" value="ECO:0007669"/>
    <property type="project" value="TreeGrafter"/>
</dbReference>
<dbReference type="Proteomes" id="UP001152888">
    <property type="component" value="Unassembled WGS sequence"/>
</dbReference>
<dbReference type="SUPFAM" id="SSF52058">
    <property type="entry name" value="L domain-like"/>
    <property type="match status" value="1"/>
</dbReference>
<dbReference type="AlphaFoldDB" id="A0A9P0Q062"/>
<keyword evidence="2" id="KW-0472">Membrane</keyword>